<evidence type="ECO:0000313" key="1">
    <source>
        <dbReference type="EMBL" id="KAI0061736.1"/>
    </source>
</evidence>
<sequence>MSKIPFPFEGYNEPSPKRIRVLFGGDIVVDTTNALLVWEHVYYPQYYFHKSDVTMTRLKPSTTATAADSSSEIFDLVMGARRATEAAVVYHSGPLADLVKIEFDKADAWFEEEEEIFVHPKDPYKRVDVIQSARHVRVEVEGIVLADTQKPRLLYETGLPVRTYIPKTDVRLDLLEHADLTSACPYKGVAAYYDVNVPSGKKEGIVWWYRNPTLECADVKGYVAFYDEKVDVFVDDVKVERPKTHF</sequence>
<proteinExistence type="predicted"/>
<accession>A0ACB8T0T2</accession>
<reference evidence="1" key="1">
    <citation type="submission" date="2021-03" db="EMBL/GenBank/DDBJ databases">
        <authorList>
            <consortium name="DOE Joint Genome Institute"/>
            <person name="Ahrendt S."/>
            <person name="Looney B.P."/>
            <person name="Miyauchi S."/>
            <person name="Morin E."/>
            <person name="Drula E."/>
            <person name="Courty P.E."/>
            <person name="Chicoki N."/>
            <person name="Fauchery L."/>
            <person name="Kohler A."/>
            <person name="Kuo A."/>
            <person name="Labutti K."/>
            <person name="Pangilinan J."/>
            <person name="Lipzen A."/>
            <person name="Riley R."/>
            <person name="Andreopoulos W."/>
            <person name="He G."/>
            <person name="Johnson J."/>
            <person name="Barry K.W."/>
            <person name="Grigoriev I.V."/>
            <person name="Nagy L."/>
            <person name="Hibbett D."/>
            <person name="Henrissat B."/>
            <person name="Matheny P.B."/>
            <person name="Labbe J."/>
            <person name="Martin F."/>
        </authorList>
    </citation>
    <scope>NUCLEOTIDE SEQUENCE</scope>
    <source>
        <strain evidence="1">HHB10654</strain>
    </source>
</reference>
<keyword evidence="2" id="KW-1185">Reference proteome</keyword>
<organism evidence="1 2">
    <name type="scientific">Artomyces pyxidatus</name>
    <dbReference type="NCBI Taxonomy" id="48021"/>
    <lineage>
        <taxon>Eukaryota</taxon>
        <taxon>Fungi</taxon>
        <taxon>Dikarya</taxon>
        <taxon>Basidiomycota</taxon>
        <taxon>Agaricomycotina</taxon>
        <taxon>Agaricomycetes</taxon>
        <taxon>Russulales</taxon>
        <taxon>Auriscalpiaceae</taxon>
        <taxon>Artomyces</taxon>
    </lineage>
</organism>
<gene>
    <name evidence="1" type="ORF">BV25DRAFT_1826463</name>
</gene>
<dbReference type="Proteomes" id="UP000814140">
    <property type="component" value="Unassembled WGS sequence"/>
</dbReference>
<name>A0ACB8T0T2_9AGAM</name>
<dbReference type="EMBL" id="MU277211">
    <property type="protein sequence ID" value="KAI0061736.1"/>
    <property type="molecule type" value="Genomic_DNA"/>
</dbReference>
<evidence type="ECO:0000313" key="2">
    <source>
        <dbReference type="Proteomes" id="UP000814140"/>
    </source>
</evidence>
<comment type="caution">
    <text evidence="1">The sequence shown here is derived from an EMBL/GenBank/DDBJ whole genome shotgun (WGS) entry which is preliminary data.</text>
</comment>
<protein>
    <submittedName>
        <fullName evidence="1">DUF427-domain-containing protein</fullName>
    </submittedName>
</protein>
<reference evidence="1" key="2">
    <citation type="journal article" date="2022" name="New Phytol.">
        <title>Evolutionary transition to the ectomycorrhizal habit in the genomes of a hyperdiverse lineage of mushroom-forming fungi.</title>
        <authorList>
            <person name="Looney B."/>
            <person name="Miyauchi S."/>
            <person name="Morin E."/>
            <person name="Drula E."/>
            <person name="Courty P.E."/>
            <person name="Kohler A."/>
            <person name="Kuo A."/>
            <person name="LaButti K."/>
            <person name="Pangilinan J."/>
            <person name="Lipzen A."/>
            <person name="Riley R."/>
            <person name="Andreopoulos W."/>
            <person name="He G."/>
            <person name="Johnson J."/>
            <person name="Nolan M."/>
            <person name="Tritt A."/>
            <person name="Barry K.W."/>
            <person name="Grigoriev I.V."/>
            <person name="Nagy L.G."/>
            <person name="Hibbett D."/>
            <person name="Henrissat B."/>
            <person name="Matheny P.B."/>
            <person name="Labbe J."/>
            <person name="Martin F.M."/>
        </authorList>
    </citation>
    <scope>NUCLEOTIDE SEQUENCE</scope>
    <source>
        <strain evidence="1">HHB10654</strain>
    </source>
</reference>